<organism evidence="1 2">
    <name type="scientific">Gossypium barbadense</name>
    <name type="common">Sea Island cotton</name>
    <name type="synonym">Hibiscus barbadensis</name>
    <dbReference type="NCBI Taxonomy" id="3634"/>
    <lineage>
        <taxon>Eukaryota</taxon>
        <taxon>Viridiplantae</taxon>
        <taxon>Streptophyta</taxon>
        <taxon>Embryophyta</taxon>
        <taxon>Tracheophyta</taxon>
        <taxon>Spermatophyta</taxon>
        <taxon>Magnoliopsida</taxon>
        <taxon>eudicotyledons</taxon>
        <taxon>Gunneridae</taxon>
        <taxon>Pentapetalae</taxon>
        <taxon>rosids</taxon>
        <taxon>malvids</taxon>
        <taxon>Malvales</taxon>
        <taxon>Malvaceae</taxon>
        <taxon>Malvoideae</taxon>
        <taxon>Gossypium</taxon>
    </lineage>
</organism>
<evidence type="ECO:0000313" key="2">
    <source>
        <dbReference type="Proteomes" id="UP000239757"/>
    </source>
</evidence>
<name>A0A2P5YB35_GOSBA</name>
<dbReference type="Proteomes" id="UP000239757">
    <property type="component" value="Unassembled WGS sequence"/>
</dbReference>
<dbReference type="OrthoDB" id="10420322at2759"/>
<accession>A0A2P5YB35</accession>
<evidence type="ECO:0000313" key="1">
    <source>
        <dbReference type="EMBL" id="PPS12751.1"/>
    </source>
</evidence>
<dbReference type="EMBL" id="KZ663435">
    <property type="protein sequence ID" value="PPS12751.1"/>
    <property type="molecule type" value="Genomic_DNA"/>
</dbReference>
<protein>
    <submittedName>
        <fullName evidence="1">Uncharacterized protein</fullName>
    </submittedName>
</protein>
<gene>
    <name evidence="1" type="ORF">GOBAR_AA07895</name>
</gene>
<proteinExistence type="predicted"/>
<reference evidence="1 2" key="1">
    <citation type="submission" date="2015-01" db="EMBL/GenBank/DDBJ databases">
        <title>Genome of allotetraploid Gossypium barbadense reveals genomic plasticity and fiber elongation in cotton evolution.</title>
        <authorList>
            <person name="Chen X."/>
            <person name="Liu X."/>
            <person name="Zhao B."/>
            <person name="Zheng H."/>
            <person name="Hu Y."/>
            <person name="Lu G."/>
            <person name="Yang C."/>
            <person name="Chen J."/>
            <person name="Shan C."/>
            <person name="Zhang L."/>
            <person name="Zhou Y."/>
            <person name="Wang L."/>
            <person name="Guo W."/>
            <person name="Bai Y."/>
            <person name="Ruan J."/>
            <person name="Shangguan X."/>
            <person name="Mao Y."/>
            <person name="Jiang J."/>
            <person name="Zhu Y."/>
            <person name="Lei J."/>
            <person name="Kang H."/>
            <person name="Chen S."/>
            <person name="He X."/>
            <person name="Wang R."/>
            <person name="Wang Y."/>
            <person name="Chen J."/>
            <person name="Wang L."/>
            <person name="Yu S."/>
            <person name="Wang B."/>
            <person name="Wei J."/>
            <person name="Song S."/>
            <person name="Lu X."/>
            <person name="Gao Z."/>
            <person name="Gu W."/>
            <person name="Deng X."/>
            <person name="Ma D."/>
            <person name="Wang S."/>
            <person name="Liang W."/>
            <person name="Fang L."/>
            <person name="Cai C."/>
            <person name="Zhu X."/>
            <person name="Zhou B."/>
            <person name="Zhang Y."/>
            <person name="Chen Z."/>
            <person name="Xu S."/>
            <person name="Zhu R."/>
            <person name="Wang S."/>
            <person name="Zhang T."/>
            <person name="Zhao G."/>
        </authorList>
    </citation>
    <scope>NUCLEOTIDE SEQUENCE [LARGE SCALE GENOMIC DNA]</scope>
    <source>
        <strain evidence="2">cv. Xinhai21</strain>
        <tissue evidence="1">Leaf</tissue>
    </source>
</reference>
<sequence length="124" mass="13746">MYSHFWLTLKFPLRPGEATIAAGRLAASQGVLEKCAIDDDYTSYKVGNDVDEPSNDACITTLLSLKSMNATSEPISKSHAWSIWKLWSNTFPRPSPMGLPSPRVVIVGMLIIKGRKITIWAHTK</sequence>
<dbReference type="AlphaFoldDB" id="A0A2P5YB35"/>